<accession>A0A1M5KGZ1</accession>
<evidence type="ECO:0000313" key="2">
    <source>
        <dbReference type="Proteomes" id="UP000190675"/>
    </source>
</evidence>
<proteinExistence type="predicted"/>
<protein>
    <submittedName>
        <fullName evidence="1">Uncharacterized protein</fullName>
    </submittedName>
</protein>
<gene>
    <name evidence="1" type="ORF">SAMN05444169_2849</name>
</gene>
<organism evidence="1 2">
    <name type="scientific">Bradyrhizobium erythrophlei</name>
    <dbReference type="NCBI Taxonomy" id="1437360"/>
    <lineage>
        <taxon>Bacteria</taxon>
        <taxon>Pseudomonadati</taxon>
        <taxon>Pseudomonadota</taxon>
        <taxon>Alphaproteobacteria</taxon>
        <taxon>Hyphomicrobiales</taxon>
        <taxon>Nitrobacteraceae</taxon>
        <taxon>Bradyrhizobium</taxon>
    </lineage>
</organism>
<evidence type="ECO:0000313" key="1">
    <source>
        <dbReference type="EMBL" id="SHG51890.1"/>
    </source>
</evidence>
<dbReference type="Proteomes" id="UP000190675">
    <property type="component" value="Chromosome I"/>
</dbReference>
<dbReference type="AlphaFoldDB" id="A0A1M5KGZ1"/>
<reference evidence="1 2" key="1">
    <citation type="submission" date="2016-11" db="EMBL/GenBank/DDBJ databases">
        <authorList>
            <person name="Jaros S."/>
            <person name="Januszkiewicz K."/>
            <person name="Wedrychowicz H."/>
        </authorList>
    </citation>
    <scope>NUCLEOTIDE SEQUENCE [LARGE SCALE GENOMIC DNA]</scope>
    <source>
        <strain evidence="1 2">GAS242</strain>
    </source>
</reference>
<dbReference type="OrthoDB" id="8243521at2"/>
<sequence>MIGKPYFVRQAAIVFGIAKATKDPKISAALMDKAADLKSKVDEPAATLDITPPDIEPPPAT</sequence>
<dbReference type="RefSeq" id="WP_079566511.1">
    <property type="nucleotide sequence ID" value="NZ_LT670818.1"/>
</dbReference>
<dbReference type="EMBL" id="LT670818">
    <property type="protein sequence ID" value="SHG51890.1"/>
    <property type="molecule type" value="Genomic_DNA"/>
</dbReference>
<name>A0A1M5KGZ1_9BRAD</name>